<dbReference type="Proteomes" id="UP000429229">
    <property type="component" value="Unassembled WGS sequence"/>
</dbReference>
<evidence type="ECO:0000313" key="1">
    <source>
        <dbReference type="EMBL" id="MXP09722.1"/>
    </source>
</evidence>
<dbReference type="OrthoDB" id="9805398at2"/>
<gene>
    <name evidence="1" type="ORF">GRI68_05975</name>
</gene>
<reference evidence="1 2" key="1">
    <citation type="submission" date="2019-12" db="EMBL/GenBank/DDBJ databases">
        <title>Genomic-based taxomic classification of the family Erythrobacteraceae.</title>
        <authorList>
            <person name="Xu L."/>
        </authorList>
    </citation>
    <scope>NUCLEOTIDE SEQUENCE [LARGE SCALE GENOMIC DNA]</scope>
    <source>
        <strain evidence="1 2">LMG 29519</strain>
    </source>
</reference>
<keyword evidence="2" id="KW-1185">Reference proteome</keyword>
<comment type="caution">
    <text evidence="1">The sequence shown here is derived from an EMBL/GenBank/DDBJ whole genome shotgun (WGS) entry which is preliminary data.</text>
</comment>
<organism evidence="1 2">
    <name type="scientific">Alteriqipengyuania halimionae</name>
    <dbReference type="NCBI Taxonomy" id="1926630"/>
    <lineage>
        <taxon>Bacteria</taxon>
        <taxon>Pseudomonadati</taxon>
        <taxon>Pseudomonadota</taxon>
        <taxon>Alphaproteobacteria</taxon>
        <taxon>Sphingomonadales</taxon>
        <taxon>Erythrobacteraceae</taxon>
        <taxon>Alteriqipengyuania</taxon>
    </lineage>
</organism>
<proteinExistence type="predicted"/>
<dbReference type="RefSeq" id="WP_160616399.1">
    <property type="nucleotide sequence ID" value="NZ_WTYR01000001.1"/>
</dbReference>
<accession>A0A6I4U5I8</accession>
<protein>
    <submittedName>
        <fullName evidence="1">Uncharacterized protein</fullName>
    </submittedName>
</protein>
<sequence>MLSKLRKNAAGHRVERGGLLTGMSRDDIEQSVLLMREYESSGQGWFWATDNHGIVT</sequence>
<evidence type="ECO:0000313" key="2">
    <source>
        <dbReference type="Proteomes" id="UP000429229"/>
    </source>
</evidence>
<dbReference type="EMBL" id="WTYR01000001">
    <property type="protein sequence ID" value="MXP09722.1"/>
    <property type="molecule type" value="Genomic_DNA"/>
</dbReference>
<dbReference type="AlphaFoldDB" id="A0A6I4U5I8"/>
<name>A0A6I4U5I8_9SPHN</name>